<evidence type="ECO:0000256" key="3">
    <source>
        <dbReference type="ARBA" id="ARBA00023186"/>
    </source>
</evidence>
<dbReference type="Gene3D" id="3.30.1220.10">
    <property type="entry name" value="CobW-like, C-terminal domain"/>
    <property type="match status" value="1"/>
</dbReference>
<reference evidence="9" key="1">
    <citation type="journal article" date="2019" name="Int. J. Syst. Evol. Microbiol.">
        <title>The Global Catalogue of Microorganisms (GCM) 10K type strain sequencing project: providing services to taxonomists for standard genome sequencing and annotation.</title>
        <authorList>
            <consortium name="The Broad Institute Genomics Platform"/>
            <consortium name="The Broad Institute Genome Sequencing Center for Infectious Disease"/>
            <person name="Wu L."/>
            <person name="Ma J."/>
        </authorList>
    </citation>
    <scope>NUCLEOTIDE SEQUENCE [LARGE SCALE GENOMIC DNA]</scope>
    <source>
        <strain evidence="9">VKM B-3159</strain>
    </source>
</reference>
<evidence type="ECO:0000313" key="9">
    <source>
        <dbReference type="Proteomes" id="UP001225906"/>
    </source>
</evidence>
<feature type="domain" description="CobW C-terminal" evidence="7">
    <location>
        <begin position="253"/>
        <end position="346"/>
    </location>
</feature>
<dbReference type="InterPro" id="IPR036627">
    <property type="entry name" value="CobW-likC_sf"/>
</dbReference>
<comment type="catalytic activity">
    <reaction evidence="6">
        <text>GTP + H2O = GDP + phosphate + H(+)</text>
        <dbReference type="Rhea" id="RHEA:19669"/>
        <dbReference type="ChEBI" id="CHEBI:15377"/>
        <dbReference type="ChEBI" id="CHEBI:15378"/>
        <dbReference type="ChEBI" id="CHEBI:37565"/>
        <dbReference type="ChEBI" id="CHEBI:43474"/>
        <dbReference type="ChEBI" id="CHEBI:58189"/>
    </reaction>
    <physiologicalReaction direction="left-to-right" evidence="6">
        <dbReference type="Rhea" id="RHEA:19670"/>
    </physiologicalReaction>
</comment>
<dbReference type="Pfam" id="PF02492">
    <property type="entry name" value="cobW"/>
    <property type="match status" value="1"/>
</dbReference>
<keyword evidence="3" id="KW-0143">Chaperone</keyword>
<comment type="similarity">
    <text evidence="4">Belongs to the SIMIBI class G3E GTPase family. ZNG1 subfamily.</text>
</comment>
<dbReference type="InterPro" id="IPR051316">
    <property type="entry name" value="Zinc-reg_GTPase_activator"/>
</dbReference>
<dbReference type="SUPFAM" id="SSF90002">
    <property type="entry name" value="Hypothetical protein YjiA, C-terminal domain"/>
    <property type="match status" value="1"/>
</dbReference>
<dbReference type="Proteomes" id="UP001225906">
    <property type="component" value="Unassembled WGS sequence"/>
</dbReference>
<sequence length="346" mass="38072">MDKRIPVTLLTGFLGSGKTTLLNKLLHNPAMKDTAVIINELGEAGLDQIFANSQISQTIESEHIADNTVLLSSGCLCCSLKNELADTMRDLFFKRSLQAVPEFNRLVIETTGMADPGPILANLMNEPVIESVYRLDAVVVTIDAAYGLQQIAEQKEALKQAAVADVLLITKRDTATHEQIEALQAKLNEINPNATQQFVLHGEIDPMQIIDVGLFDFASKQANPQRWLRAPANGFRAAGKKGTLPAAPAHDDIHTFTVYLPKPMVYADFRGVILKLCQTHGEQLLRMKGILHVEDAPAPLAIHAVHFTPYPPTLLEGWDEEEPISRIVIIGKGIDEEAVRDMLTQF</sequence>
<dbReference type="Pfam" id="PF07683">
    <property type="entry name" value="CobW_C"/>
    <property type="match status" value="1"/>
</dbReference>
<evidence type="ECO:0000256" key="4">
    <source>
        <dbReference type="ARBA" id="ARBA00034320"/>
    </source>
</evidence>
<accession>A0ABT9JTW9</accession>
<evidence type="ECO:0000256" key="1">
    <source>
        <dbReference type="ARBA" id="ARBA00022741"/>
    </source>
</evidence>
<gene>
    <name evidence="8" type="ORF">Q9291_09320</name>
</gene>
<evidence type="ECO:0000256" key="6">
    <source>
        <dbReference type="ARBA" id="ARBA00049117"/>
    </source>
</evidence>
<keyword evidence="1" id="KW-0547">Nucleotide-binding</keyword>
<dbReference type="RefSeq" id="WP_306389771.1">
    <property type="nucleotide sequence ID" value="NZ_JAVCAP010000020.1"/>
</dbReference>
<dbReference type="PANTHER" id="PTHR13748:SF62">
    <property type="entry name" value="COBW DOMAIN-CONTAINING PROTEIN"/>
    <property type="match status" value="1"/>
</dbReference>
<dbReference type="InterPro" id="IPR011629">
    <property type="entry name" value="CobW-like_C"/>
</dbReference>
<dbReference type="SUPFAM" id="SSF52540">
    <property type="entry name" value="P-loop containing nucleoside triphosphate hydrolases"/>
    <property type="match status" value="1"/>
</dbReference>
<dbReference type="CDD" id="cd03112">
    <property type="entry name" value="CobW-like"/>
    <property type="match status" value="1"/>
</dbReference>
<proteinExistence type="inferred from homology"/>
<comment type="caution">
    <text evidence="8">The sequence shown here is derived from an EMBL/GenBank/DDBJ whole genome shotgun (WGS) entry which is preliminary data.</text>
</comment>
<evidence type="ECO:0000256" key="5">
    <source>
        <dbReference type="ARBA" id="ARBA00045658"/>
    </source>
</evidence>
<keyword evidence="2" id="KW-0378">Hydrolase</keyword>
<name>A0ABT9JTW9_9PROT</name>
<evidence type="ECO:0000259" key="7">
    <source>
        <dbReference type="SMART" id="SM00833"/>
    </source>
</evidence>
<dbReference type="PANTHER" id="PTHR13748">
    <property type="entry name" value="COBW-RELATED"/>
    <property type="match status" value="1"/>
</dbReference>
<evidence type="ECO:0000256" key="2">
    <source>
        <dbReference type="ARBA" id="ARBA00022801"/>
    </source>
</evidence>
<protein>
    <submittedName>
        <fullName evidence="8">GTP-binding protein</fullName>
    </submittedName>
</protein>
<evidence type="ECO:0000313" key="8">
    <source>
        <dbReference type="EMBL" id="MDP8568047.1"/>
    </source>
</evidence>
<dbReference type="InterPro" id="IPR003495">
    <property type="entry name" value="CobW/HypB/UreG_nucleotide-bd"/>
</dbReference>
<organism evidence="8 9">
    <name type="scientific">Methylophilus aquaticus</name>
    <dbReference type="NCBI Taxonomy" id="1971610"/>
    <lineage>
        <taxon>Bacteria</taxon>
        <taxon>Pseudomonadati</taxon>
        <taxon>Pseudomonadota</taxon>
        <taxon>Betaproteobacteria</taxon>
        <taxon>Nitrosomonadales</taxon>
        <taxon>Methylophilaceae</taxon>
        <taxon>Methylophilus</taxon>
    </lineage>
</organism>
<dbReference type="Gene3D" id="3.40.50.300">
    <property type="entry name" value="P-loop containing nucleotide triphosphate hydrolases"/>
    <property type="match status" value="1"/>
</dbReference>
<dbReference type="InterPro" id="IPR027417">
    <property type="entry name" value="P-loop_NTPase"/>
</dbReference>
<keyword evidence="9" id="KW-1185">Reference proteome</keyword>
<comment type="function">
    <text evidence="5">Zinc chaperone that directly transfers zinc cofactor to target proteins, thereby activating them. Zinc is transferred from the CXCC motif in the GTPase domain to the zinc binding site in target proteins in a process requiring GTP hydrolysis.</text>
</comment>
<dbReference type="EMBL" id="JAVCAP010000020">
    <property type="protein sequence ID" value="MDP8568047.1"/>
    <property type="molecule type" value="Genomic_DNA"/>
</dbReference>
<dbReference type="SMART" id="SM00833">
    <property type="entry name" value="CobW_C"/>
    <property type="match status" value="1"/>
</dbReference>